<evidence type="ECO:0000313" key="3">
    <source>
        <dbReference type="Proteomes" id="UP000540909"/>
    </source>
</evidence>
<dbReference type="Proteomes" id="UP000540909">
    <property type="component" value="Unassembled WGS sequence"/>
</dbReference>
<keyword evidence="1" id="KW-0175">Coiled coil</keyword>
<protein>
    <submittedName>
        <fullName evidence="2">Uncharacterized protein</fullName>
    </submittedName>
</protein>
<evidence type="ECO:0000256" key="1">
    <source>
        <dbReference type="SAM" id="Coils"/>
    </source>
</evidence>
<name>A0A7W6R0E9_9HYPH</name>
<proteinExistence type="predicted"/>
<evidence type="ECO:0000313" key="2">
    <source>
        <dbReference type="EMBL" id="MBB4234459.1"/>
    </source>
</evidence>
<reference evidence="2 3" key="1">
    <citation type="submission" date="2020-08" db="EMBL/GenBank/DDBJ databases">
        <title>Genomic Encyclopedia of Type Strains, Phase IV (KMG-V): Genome sequencing to study the core and pangenomes of soil and plant-associated prokaryotes.</title>
        <authorList>
            <person name="Whitman W."/>
        </authorList>
    </citation>
    <scope>NUCLEOTIDE SEQUENCE [LARGE SCALE GENOMIC DNA]</scope>
    <source>
        <strain evidence="2 3">SEMIA 4089</strain>
    </source>
</reference>
<feature type="coiled-coil region" evidence="1">
    <location>
        <begin position="311"/>
        <end position="338"/>
    </location>
</feature>
<dbReference type="RefSeq" id="WP_184467460.1">
    <property type="nucleotide sequence ID" value="NZ_JACIFY010000003.1"/>
</dbReference>
<dbReference type="EMBL" id="JACIFY010000003">
    <property type="protein sequence ID" value="MBB4234459.1"/>
    <property type="molecule type" value="Genomic_DNA"/>
</dbReference>
<gene>
    <name evidence="2" type="ORF">GGD57_001015</name>
</gene>
<sequence length="344" mass="38666">MLDEAVSDDVLGPLLPHLQAAIGLDPRGIDRLHRALDLGSAPNDAYLSLAVGRITDKVPGAQLKDLVLRIGERQGGLSVAIDILAMRLHGLRADKDSIPVEIREAGRALIDAFEFPTRSGSYHRDDYELAKIIRHSLEGAKGRSVARRLIRKLISALNKYAISAHDFGNVIRSLFQVQPLLSLDELFPKRAKSHSKALKMLESLERFEKRPLDVVSEETLFEWLAIDPASRFPLAAATVKLYEKKIDDEHPTKWAPLAIRVLREAPDQKAVLNVFVSRLYPKSWSGSYASTLEGRLKILRNLPVGDEDLLRDALNAAIERLENQIRKERNDEALESRKQDNRFE</sequence>
<comment type="caution">
    <text evidence="2">The sequence shown here is derived from an EMBL/GenBank/DDBJ whole genome shotgun (WGS) entry which is preliminary data.</text>
</comment>
<organism evidence="2 3">
    <name type="scientific">Rhizobium esperanzae</name>
    <dbReference type="NCBI Taxonomy" id="1967781"/>
    <lineage>
        <taxon>Bacteria</taxon>
        <taxon>Pseudomonadati</taxon>
        <taxon>Pseudomonadota</taxon>
        <taxon>Alphaproteobacteria</taxon>
        <taxon>Hyphomicrobiales</taxon>
        <taxon>Rhizobiaceae</taxon>
        <taxon>Rhizobium/Agrobacterium group</taxon>
        <taxon>Rhizobium</taxon>
    </lineage>
</organism>
<accession>A0A7W6R0E9</accession>
<dbReference type="AlphaFoldDB" id="A0A7W6R0E9"/>